<feature type="region of interest" description="Disordered" evidence="1">
    <location>
        <begin position="280"/>
        <end position="310"/>
    </location>
</feature>
<keyword evidence="3" id="KW-1185">Reference proteome</keyword>
<sequence length="458" mass="52392">MPRLIPRLLRSLEHARSLPWKPLRRTAPQRRRKDATITRVFTRPEEVDITPTGRRQSILLDRQSVRLIYRHARYQREKAPAPQLTVSETKWAAKQRRGRAPLGILPREMTEEERQFWANPYLRMLGSPLRRCLVSEFLLPRDMLIGMAPMRLPEQRDKAAFLPAGLSNLRSRDQIGGKIRYFLCWKPVVEHLKTTGGFKRWRTNSVSELSMHSLIVAQIGHELRMRVLEELDILAQRLRRIQQPSSPPLLRWLTRSEWNAIKSSGAVPFHNAVAILVVPPLNKDPETKDRPKRHDSHEPPEDLLQAPTSSSQALPLSVLYPATTAGDYSHVDALRILPPARVPLYNGVPLFPSRQQRAALRAALGRVLAAEHYAKQRAKLQSPVASKSGDQSELPGQLSKEDKKASHAVLVCSDENTLFRGDTVPLAIALWRLRMWEASEEDKDAMVDWVMLRPRTPY</sequence>
<accession>A0A371DN37</accession>
<evidence type="ECO:0000313" key="2">
    <source>
        <dbReference type="EMBL" id="RDX53950.1"/>
    </source>
</evidence>
<name>A0A371DN37_9APHY</name>
<dbReference type="OrthoDB" id="3363286at2759"/>
<feature type="region of interest" description="Disordered" evidence="1">
    <location>
        <begin position="378"/>
        <end position="400"/>
    </location>
</feature>
<protein>
    <submittedName>
        <fullName evidence="2">Uncharacterized protein</fullName>
    </submittedName>
</protein>
<dbReference type="STRING" id="139420.A0A371DN37"/>
<organism evidence="2 3">
    <name type="scientific">Lentinus brumalis</name>
    <dbReference type="NCBI Taxonomy" id="2498619"/>
    <lineage>
        <taxon>Eukaryota</taxon>
        <taxon>Fungi</taxon>
        <taxon>Dikarya</taxon>
        <taxon>Basidiomycota</taxon>
        <taxon>Agaricomycotina</taxon>
        <taxon>Agaricomycetes</taxon>
        <taxon>Polyporales</taxon>
        <taxon>Polyporaceae</taxon>
        <taxon>Lentinus</taxon>
    </lineage>
</organism>
<dbReference type="Proteomes" id="UP000256964">
    <property type="component" value="Unassembled WGS sequence"/>
</dbReference>
<gene>
    <name evidence="2" type="ORF">OH76DRAFT_1167881</name>
</gene>
<dbReference type="AlphaFoldDB" id="A0A371DN37"/>
<evidence type="ECO:0000256" key="1">
    <source>
        <dbReference type="SAM" id="MobiDB-lite"/>
    </source>
</evidence>
<dbReference type="EMBL" id="KZ857386">
    <property type="protein sequence ID" value="RDX53950.1"/>
    <property type="molecule type" value="Genomic_DNA"/>
</dbReference>
<reference evidence="2 3" key="1">
    <citation type="journal article" date="2018" name="Biotechnol. Biofuels">
        <title>Integrative visual omics of the white-rot fungus Polyporus brumalis exposes the biotechnological potential of its oxidative enzymes for delignifying raw plant biomass.</title>
        <authorList>
            <person name="Miyauchi S."/>
            <person name="Rancon A."/>
            <person name="Drula E."/>
            <person name="Hage H."/>
            <person name="Chaduli D."/>
            <person name="Favel A."/>
            <person name="Grisel S."/>
            <person name="Henrissat B."/>
            <person name="Herpoel-Gimbert I."/>
            <person name="Ruiz-Duenas F.J."/>
            <person name="Chevret D."/>
            <person name="Hainaut M."/>
            <person name="Lin J."/>
            <person name="Wang M."/>
            <person name="Pangilinan J."/>
            <person name="Lipzen A."/>
            <person name="Lesage-Meessen L."/>
            <person name="Navarro D."/>
            <person name="Riley R."/>
            <person name="Grigoriev I.V."/>
            <person name="Zhou S."/>
            <person name="Raouche S."/>
            <person name="Rosso M.N."/>
        </authorList>
    </citation>
    <scope>NUCLEOTIDE SEQUENCE [LARGE SCALE GENOMIC DNA]</scope>
    <source>
        <strain evidence="2 3">BRFM 1820</strain>
    </source>
</reference>
<evidence type="ECO:0000313" key="3">
    <source>
        <dbReference type="Proteomes" id="UP000256964"/>
    </source>
</evidence>
<proteinExistence type="predicted"/>